<organism evidence="3 4">
    <name type="scientific">Sphingobacterium allocomposti</name>
    <dbReference type="NCBI Taxonomy" id="415956"/>
    <lineage>
        <taxon>Bacteria</taxon>
        <taxon>Pseudomonadati</taxon>
        <taxon>Bacteroidota</taxon>
        <taxon>Sphingobacteriia</taxon>
        <taxon>Sphingobacteriales</taxon>
        <taxon>Sphingobacteriaceae</taxon>
        <taxon>Sphingobacterium</taxon>
    </lineage>
</organism>
<dbReference type="PANTHER" id="PTHR42852:SF13">
    <property type="entry name" value="PROTEIN DIPZ"/>
    <property type="match status" value="1"/>
</dbReference>
<dbReference type="PROSITE" id="PS51257">
    <property type="entry name" value="PROKAR_LIPOPROTEIN"/>
    <property type="match status" value="1"/>
</dbReference>
<sequence>MKMQFKKLAVRSGIFIVTAISLAACGNPFKNKGNRTTDGNTPTEEIAKVEAPAETSDISFKGGDGKTVTLSSLKGKVVFINFWATWCPPCIREMPSINELKQSFKGNDNIVFLMVDVDDRMEKSSAFMQENNYDLPVYVPASNIPSDYLGGAIPTTVILDKSGDMIVRMEGGRDYRDPEITKALNELVESNR</sequence>
<dbReference type="Pfam" id="PF08534">
    <property type="entry name" value="Redoxin"/>
    <property type="match status" value="1"/>
</dbReference>
<dbReference type="SUPFAM" id="SSF52833">
    <property type="entry name" value="Thioredoxin-like"/>
    <property type="match status" value="1"/>
</dbReference>
<feature type="chain" id="PRO_5024399650" evidence="1">
    <location>
        <begin position="24"/>
        <end position="192"/>
    </location>
</feature>
<evidence type="ECO:0000313" key="3">
    <source>
        <dbReference type="EMBL" id="TYP91304.1"/>
    </source>
</evidence>
<dbReference type="CDD" id="cd02966">
    <property type="entry name" value="TlpA_like_family"/>
    <property type="match status" value="1"/>
</dbReference>
<dbReference type="Gene3D" id="3.40.30.10">
    <property type="entry name" value="Glutaredoxin"/>
    <property type="match status" value="1"/>
</dbReference>
<evidence type="ECO:0000313" key="4">
    <source>
        <dbReference type="Proteomes" id="UP000325105"/>
    </source>
</evidence>
<gene>
    <name evidence="3" type="ORF">BC792_12012</name>
</gene>
<keyword evidence="4" id="KW-1185">Reference proteome</keyword>
<feature type="signal peptide" evidence="1">
    <location>
        <begin position="1"/>
        <end position="23"/>
    </location>
</feature>
<reference evidence="3 4" key="1">
    <citation type="submission" date="2019-07" db="EMBL/GenBank/DDBJ databases">
        <title>Genomic Encyclopedia of Archaeal and Bacterial Type Strains, Phase II (KMG-II): from individual species to whole genera.</title>
        <authorList>
            <person name="Goeker M."/>
        </authorList>
    </citation>
    <scope>NUCLEOTIDE SEQUENCE [LARGE SCALE GENOMIC DNA]</scope>
    <source>
        <strain evidence="3 4">DSM 18850</strain>
    </source>
</reference>
<proteinExistence type="predicted"/>
<dbReference type="InterPro" id="IPR050553">
    <property type="entry name" value="Thioredoxin_ResA/DsbE_sf"/>
</dbReference>
<dbReference type="GO" id="GO:0016491">
    <property type="term" value="F:oxidoreductase activity"/>
    <property type="evidence" value="ECO:0007669"/>
    <property type="project" value="InterPro"/>
</dbReference>
<name>A0A5S5D762_9SPHI</name>
<dbReference type="PROSITE" id="PS51352">
    <property type="entry name" value="THIOREDOXIN_2"/>
    <property type="match status" value="1"/>
</dbReference>
<feature type="domain" description="Thioredoxin" evidence="2">
    <location>
        <begin position="49"/>
        <end position="189"/>
    </location>
</feature>
<dbReference type="OrthoDB" id="9815205at2"/>
<dbReference type="RefSeq" id="WP_148909591.1">
    <property type="nucleotide sequence ID" value="NZ_VNHX01000020.1"/>
</dbReference>
<evidence type="ECO:0000259" key="2">
    <source>
        <dbReference type="PROSITE" id="PS51352"/>
    </source>
</evidence>
<keyword evidence="3" id="KW-0413">Isomerase</keyword>
<dbReference type="Proteomes" id="UP000325105">
    <property type="component" value="Unassembled WGS sequence"/>
</dbReference>
<keyword evidence="1" id="KW-0732">Signal</keyword>
<dbReference type="EMBL" id="VNHX01000020">
    <property type="protein sequence ID" value="TYP91304.1"/>
    <property type="molecule type" value="Genomic_DNA"/>
</dbReference>
<dbReference type="AlphaFoldDB" id="A0A5S5D762"/>
<dbReference type="InterPro" id="IPR036249">
    <property type="entry name" value="Thioredoxin-like_sf"/>
</dbReference>
<dbReference type="InterPro" id="IPR013740">
    <property type="entry name" value="Redoxin"/>
</dbReference>
<evidence type="ECO:0000256" key="1">
    <source>
        <dbReference type="SAM" id="SignalP"/>
    </source>
</evidence>
<dbReference type="GO" id="GO:0016853">
    <property type="term" value="F:isomerase activity"/>
    <property type="evidence" value="ECO:0007669"/>
    <property type="project" value="UniProtKB-KW"/>
</dbReference>
<accession>A0A5S5D762</accession>
<protein>
    <submittedName>
        <fullName evidence="3">Thiol-disulfide isomerase/thioredoxin</fullName>
    </submittedName>
</protein>
<dbReference type="PANTHER" id="PTHR42852">
    <property type="entry name" value="THIOL:DISULFIDE INTERCHANGE PROTEIN DSBE"/>
    <property type="match status" value="1"/>
</dbReference>
<dbReference type="InterPro" id="IPR013766">
    <property type="entry name" value="Thioredoxin_domain"/>
</dbReference>
<comment type="caution">
    <text evidence="3">The sequence shown here is derived from an EMBL/GenBank/DDBJ whole genome shotgun (WGS) entry which is preliminary data.</text>
</comment>